<dbReference type="SUPFAM" id="SSF55785">
    <property type="entry name" value="PYP-like sensor domain (PAS domain)"/>
    <property type="match status" value="2"/>
</dbReference>
<dbReference type="PANTHER" id="PTHR44757:SF4">
    <property type="entry name" value="DIGUANYLATE CYCLASE DGCE-RELATED"/>
    <property type="match status" value="1"/>
</dbReference>
<dbReference type="InterPro" id="IPR035965">
    <property type="entry name" value="PAS-like_dom_sf"/>
</dbReference>
<dbReference type="SMART" id="SM00091">
    <property type="entry name" value="PAS"/>
    <property type="match status" value="3"/>
</dbReference>
<evidence type="ECO:0000313" key="3">
    <source>
        <dbReference type="EMBL" id="VAW78737.1"/>
    </source>
</evidence>
<dbReference type="NCBIfam" id="TIGR00229">
    <property type="entry name" value="sensory_box"/>
    <property type="match status" value="1"/>
</dbReference>
<accession>A0A3B0YTG1</accession>
<dbReference type="SMART" id="SM00267">
    <property type="entry name" value="GGDEF"/>
    <property type="match status" value="1"/>
</dbReference>
<feature type="domain" description="EAL" evidence="1">
    <location>
        <begin position="625"/>
        <end position="877"/>
    </location>
</feature>
<dbReference type="InterPro" id="IPR035919">
    <property type="entry name" value="EAL_sf"/>
</dbReference>
<dbReference type="CDD" id="cd01948">
    <property type="entry name" value="EAL"/>
    <property type="match status" value="1"/>
</dbReference>
<dbReference type="EMBL" id="UOFL01000162">
    <property type="protein sequence ID" value="VAW78737.1"/>
    <property type="molecule type" value="Genomic_DNA"/>
</dbReference>
<dbReference type="InterPro" id="IPR001633">
    <property type="entry name" value="EAL_dom"/>
</dbReference>
<dbReference type="Gene3D" id="3.30.70.270">
    <property type="match status" value="1"/>
</dbReference>
<dbReference type="Pfam" id="PF13426">
    <property type="entry name" value="PAS_9"/>
    <property type="match status" value="1"/>
</dbReference>
<dbReference type="PROSITE" id="PS50883">
    <property type="entry name" value="EAL"/>
    <property type="match status" value="1"/>
</dbReference>
<dbReference type="SUPFAM" id="SSF141868">
    <property type="entry name" value="EAL domain-like"/>
    <property type="match status" value="1"/>
</dbReference>
<dbReference type="InterPro" id="IPR052155">
    <property type="entry name" value="Biofilm_reg_signaling"/>
</dbReference>
<evidence type="ECO:0000259" key="1">
    <source>
        <dbReference type="PROSITE" id="PS50883"/>
    </source>
</evidence>
<dbReference type="NCBIfam" id="TIGR00254">
    <property type="entry name" value="GGDEF"/>
    <property type="match status" value="1"/>
</dbReference>
<dbReference type="SUPFAM" id="SSF55073">
    <property type="entry name" value="Nucleotide cyclase"/>
    <property type="match status" value="1"/>
</dbReference>
<dbReference type="InterPro" id="IPR029787">
    <property type="entry name" value="Nucleotide_cyclase"/>
</dbReference>
<protein>
    <submittedName>
        <fullName evidence="3">Diguanylate cyclase/phosphodiesterase (GGDEF &amp; EAL domains) with PAS/PAC sensor(S)</fullName>
    </submittedName>
</protein>
<dbReference type="InterPro" id="IPR043128">
    <property type="entry name" value="Rev_trsase/Diguanyl_cyclase"/>
</dbReference>
<dbReference type="Pfam" id="PF00990">
    <property type="entry name" value="GGDEF"/>
    <property type="match status" value="1"/>
</dbReference>
<dbReference type="PANTHER" id="PTHR44757">
    <property type="entry name" value="DIGUANYLATE CYCLASE DGCP"/>
    <property type="match status" value="1"/>
</dbReference>
<name>A0A3B0YTG1_9ZZZZ</name>
<dbReference type="SMART" id="SM00052">
    <property type="entry name" value="EAL"/>
    <property type="match status" value="1"/>
</dbReference>
<dbReference type="Gene3D" id="3.30.450.20">
    <property type="entry name" value="PAS domain"/>
    <property type="match status" value="3"/>
</dbReference>
<dbReference type="Gene3D" id="3.20.20.450">
    <property type="entry name" value="EAL domain"/>
    <property type="match status" value="1"/>
</dbReference>
<feature type="domain" description="GGDEF" evidence="2">
    <location>
        <begin position="481"/>
        <end position="614"/>
    </location>
</feature>
<dbReference type="CDD" id="cd01949">
    <property type="entry name" value="GGDEF"/>
    <property type="match status" value="1"/>
</dbReference>
<evidence type="ECO:0000259" key="2">
    <source>
        <dbReference type="PROSITE" id="PS50887"/>
    </source>
</evidence>
<dbReference type="GO" id="GO:0006355">
    <property type="term" value="P:regulation of DNA-templated transcription"/>
    <property type="evidence" value="ECO:0007669"/>
    <property type="project" value="InterPro"/>
</dbReference>
<dbReference type="PROSITE" id="PS50887">
    <property type="entry name" value="GGDEF"/>
    <property type="match status" value="1"/>
</dbReference>
<dbReference type="InterPro" id="IPR000160">
    <property type="entry name" value="GGDEF_dom"/>
</dbReference>
<dbReference type="Pfam" id="PF00563">
    <property type="entry name" value="EAL"/>
    <property type="match status" value="1"/>
</dbReference>
<dbReference type="AlphaFoldDB" id="A0A3B0YTG1"/>
<dbReference type="Pfam" id="PF00989">
    <property type="entry name" value="PAS"/>
    <property type="match status" value="1"/>
</dbReference>
<gene>
    <name evidence="3" type="ORF">MNBD_GAMMA12-3220</name>
</gene>
<proteinExistence type="predicted"/>
<dbReference type="InterPro" id="IPR013767">
    <property type="entry name" value="PAS_fold"/>
</dbReference>
<organism evidence="3">
    <name type="scientific">hydrothermal vent metagenome</name>
    <dbReference type="NCBI Taxonomy" id="652676"/>
    <lineage>
        <taxon>unclassified sequences</taxon>
        <taxon>metagenomes</taxon>
        <taxon>ecological metagenomes</taxon>
    </lineage>
</organism>
<reference evidence="3" key="1">
    <citation type="submission" date="2018-06" db="EMBL/GenBank/DDBJ databases">
        <authorList>
            <person name="Zhirakovskaya E."/>
        </authorList>
    </citation>
    <scope>NUCLEOTIDE SEQUENCE</scope>
</reference>
<sequence>MSKQTIKALHTSDINIDANSSADTGTGSGTNLYDLASVLIHESQHGFIVMDVEHNILVWNKQISQWSGINRTQAIGLTFAEVFPNIQQSKLYTAIEKRIHGLSVNSSRFHDVQPILPLCNMSGDLPHEIYITIVPDLHGGKFCVLEVIDTSRLHNLHNSLHTQTKEFDGLVRSAITNDTQLEALFDNPIFSILLIDQTGIIKKHNHCAENLFSIPANHWSEIHLSDLLLDENLQAIDDNPATINSSIAYFVPCNQSINQRHSTTKTATTNTPIPVRLCSTRISIGNNINHMLLIEDYQQQTLLHQRTDHAYKDITQAFDLVSDAIIKTDSHCIICSFNSKAEQLTACSAKNAIGKPLHEIILLTDTDTESPFYISEQWIETHEKKDAIKNLKVILSRRDHQQVAIELSVMPINYASQTSAQTTDSDGKELILVLRDNSVKQEYDRKLAWHNTHDSLTGLVNRSEFENRLEHLIRDVQNYQQHHVVLHLEVDQLKVINNTCGHDAGDALLREITAIIKNTLGSEDTLARLGGDEFGVLLHNKKTANAHKFAQNLNKTLYQYSFKWQQQVFHTSTSIGLVSINITSLDVKNALSNAQSACLLAKESGCNRVQVYATGHNNIVKQQHRMQWHNRIQTALDKHDLVLHAQLIAPSSKQQLPARLELLVRIVDQGKLVMPDNFIPAAEYYQIMPKIDQWVVDNCLGYYSQLPESVRIPININLSGQSIGDEVFLQFLIEKIKTYDIEPSLLCFEITETAAIFDLEAAKDFMKELAKMGCEFALDDFGSGLSSLSYLKNLPIDYLKIDGAFVKNIIGSHVDDEILQSINRIGHVMNIKTVAEYVETPEIQQRLEEIGIDYLQGFLIHKPVLLQDFFELKLQKTLKG</sequence>
<dbReference type="CDD" id="cd00130">
    <property type="entry name" value="PAS"/>
    <property type="match status" value="1"/>
</dbReference>
<dbReference type="InterPro" id="IPR000014">
    <property type="entry name" value="PAS"/>
</dbReference>